<evidence type="ECO:0000256" key="1">
    <source>
        <dbReference type="ARBA" id="ARBA00001971"/>
    </source>
</evidence>
<dbReference type="CDD" id="cd11065">
    <property type="entry name" value="CYP64-like"/>
    <property type="match status" value="1"/>
</dbReference>
<dbReference type="InterPro" id="IPR050364">
    <property type="entry name" value="Cytochrome_P450_fung"/>
</dbReference>
<evidence type="ECO:0000256" key="3">
    <source>
        <dbReference type="ARBA" id="ARBA00005179"/>
    </source>
</evidence>
<dbReference type="PANTHER" id="PTHR46300">
    <property type="entry name" value="P450, PUTATIVE (EUROFUNG)-RELATED-RELATED"/>
    <property type="match status" value="1"/>
</dbReference>
<dbReference type="PRINTS" id="PR00385">
    <property type="entry name" value="P450"/>
</dbReference>
<evidence type="ECO:0000256" key="11">
    <source>
        <dbReference type="ARBA" id="ARBA00023033"/>
    </source>
</evidence>
<dbReference type="InterPro" id="IPR002401">
    <property type="entry name" value="Cyt_P450_E_grp-I"/>
</dbReference>
<dbReference type="Gene3D" id="1.10.630.10">
    <property type="entry name" value="Cytochrome P450"/>
    <property type="match status" value="1"/>
</dbReference>
<evidence type="ECO:0000256" key="2">
    <source>
        <dbReference type="ARBA" id="ARBA00004167"/>
    </source>
</evidence>
<dbReference type="Pfam" id="PF00067">
    <property type="entry name" value="p450"/>
    <property type="match status" value="1"/>
</dbReference>
<dbReference type="GO" id="GO:0016020">
    <property type="term" value="C:membrane"/>
    <property type="evidence" value="ECO:0007669"/>
    <property type="project" value="UniProtKB-SubCell"/>
</dbReference>
<evidence type="ECO:0000256" key="7">
    <source>
        <dbReference type="ARBA" id="ARBA00022723"/>
    </source>
</evidence>
<evidence type="ECO:0000256" key="9">
    <source>
        <dbReference type="ARBA" id="ARBA00023002"/>
    </source>
</evidence>
<accession>A0A9P3GQG1</accession>
<keyword evidence="5 13" id="KW-0349">Heme</keyword>
<dbReference type="InterPro" id="IPR036396">
    <property type="entry name" value="Cyt_P450_sf"/>
</dbReference>
<keyword evidence="11 14" id="KW-0503">Monooxygenase</keyword>
<dbReference type="GO" id="GO:0016705">
    <property type="term" value="F:oxidoreductase activity, acting on paired donors, with incorporation or reduction of molecular oxygen"/>
    <property type="evidence" value="ECO:0007669"/>
    <property type="project" value="InterPro"/>
</dbReference>
<dbReference type="PANTHER" id="PTHR46300:SF7">
    <property type="entry name" value="P450, PUTATIVE (EUROFUNG)-RELATED"/>
    <property type="match status" value="1"/>
</dbReference>
<keyword evidence="8" id="KW-1133">Transmembrane helix</keyword>
<keyword evidence="9 14" id="KW-0560">Oxidoreductase</keyword>
<proteinExistence type="inferred from homology"/>
<keyword evidence="10 13" id="KW-0408">Iron</keyword>
<reference evidence="15 16" key="1">
    <citation type="submission" date="2021-08" db="EMBL/GenBank/DDBJ databases">
        <title>Draft Genome Sequence of Phanerochaete sordida strain YK-624.</title>
        <authorList>
            <person name="Mori T."/>
            <person name="Dohra H."/>
            <person name="Suzuki T."/>
            <person name="Kawagishi H."/>
            <person name="Hirai H."/>
        </authorList>
    </citation>
    <scope>NUCLEOTIDE SEQUENCE [LARGE SCALE GENOMIC DNA]</scope>
    <source>
        <strain evidence="15 16">YK-624</strain>
    </source>
</reference>
<evidence type="ECO:0000256" key="6">
    <source>
        <dbReference type="ARBA" id="ARBA00022692"/>
    </source>
</evidence>
<comment type="similarity">
    <text evidence="4 14">Belongs to the cytochrome P450 family.</text>
</comment>
<keyword evidence="16" id="KW-1185">Reference proteome</keyword>
<feature type="binding site" description="axial binding residue" evidence="13">
    <location>
        <position position="440"/>
    </location>
    <ligand>
        <name>heme</name>
        <dbReference type="ChEBI" id="CHEBI:30413"/>
    </ligand>
    <ligandPart>
        <name>Fe</name>
        <dbReference type="ChEBI" id="CHEBI:18248"/>
    </ligandPart>
</feature>
<dbReference type="InterPro" id="IPR001128">
    <property type="entry name" value="Cyt_P450"/>
</dbReference>
<dbReference type="SUPFAM" id="SSF48264">
    <property type="entry name" value="Cytochrome P450"/>
    <property type="match status" value="1"/>
</dbReference>
<comment type="subcellular location">
    <subcellularLocation>
        <location evidence="2">Membrane</location>
        <topology evidence="2">Single-pass membrane protein</topology>
    </subcellularLocation>
</comment>
<evidence type="ECO:0000256" key="14">
    <source>
        <dbReference type="RuleBase" id="RU000461"/>
    </source>
</evidence>
<keyword evidence="7 13" id="KW-0479">Metal-binding</keyword>
<evidence type="ECO:0000256" key="4">
    <source>
        <dbReference type="ARBA" id="ARBA00010617"/>
    </source>
</evidence>
<organism evidence="15 16">
    <name type="scientific">Phanerochaete sordida</name>
    <dbReference type="NCBI Taxonomy" id="48140"/>
    <lineage>
        <taxon>Eukaryota</taxon>
        <taxon>Fungi</taxon>
        <taxon>Dikarya</taxon>
        <taxon>Basidiomycota</taxon>
        <taxon>Agaricomycotina</taxon>
        <taxon>Agaricomycetes</taxon>
        <taxon>Polyporales</taxon>
        <taxon>Phanerochaetaceae</taxon>
        <taxon>Phanerochaete</taxon>
    </lineage>
</organism>
<dbReference type="PROSITE" id="PS00086">
    <property type="entry name" value="CYTOCHROME_P450"/>
    <property type="match status" value="1"/>
</dbReference>
<evidence type="ECO:0000256" key="13">
    <source>
        <dbReference type="PIRSR" id="PIRSR602401-1"/>
    </source>
</evidence>
<evidence type="ECO:0000256" key="5">
    <source>
        <dbReference type="ARBA" id="ARBA00022617"/>
    </source>
</evidence>
<comment type="cofactor">
    <cofactor evidence="1 13">
        <name>heme</name>
        <dbReference type="ChEBI" id="CHEBI:30413"/>
    </cofactor>
</comment>
<evidence type="ECO:0000313" key="16">
    <source>
        <dbReference type="Proteomes" id="UP000703269"/>
    </source>
</evidence>
<name>A0A9P3GQG1_9APHY</name>
<comment type="pathway">
    <text evidence="3">Secondary metabolite biosynthesis.</text>
</comment>
<protein>
    <submittedName>
        <fullName evidence="15">Cytochrome P450</fullName>
    </submittedName>
</protein>
<evidence type="ECO:0000256" key="10">
    <source>
        <dbReference type="ARBA" id="ARBA00023004"/>
    </source>
</evidence>
<keyword evidence="12" id="KW-0472">Membrane</keyword>
<dbReference type="OrthoDB" id="2789670at2759"/>
<evidence type="ECO:0000256" key="12">
    <source>
        <dbReference type="ARBA" id="ARBA00023136"/>
    </source>
</evidence>
<keyword evidence="6" id="KW-0812">Transmembrane</keyword>
<dbReference type="PRINTS" id="PR00463">
    <property type="entry name" value="EP450I"/>
</dbReference>
<evidence type="ECO:0000256" key="8">
    <source>
        <dbReference type="ARBA" id="ARBA00022989"/>
    </source>
</evidence>
<gene>
    <name evidence="15" type="ORF">PsYK624_152240</name>
</gene>
<dbReference type="InterPro" id="IPR017972">
    <property type="entry name" value="Cyt_P450_CS"/>
</dbReference>
<dbReference type="GO" id="GO:0005506">
    <property type="term" value="F:iron ion binding"/>
    <property type="evidence" value="ECO:0007669"/>
    <property type="project" value="InterPro"/>
</dbReference>
<dbReference type="EMBL" id="BPQB01000098">
    <property type="protein sequence ID" value="GJE98986.1"/>
    <property type="molecule type" value="Genomic_DNA"/>
</dbReference>
<dbReference type="GO" id="GO:0004497">
    <property type="term" value="F:monooxygenase activity"/>
    <property type="evidence" value="ECO:0007669"/>
    <property type="project" value="UniProtKB-KW"/>
</dbReference>
<dbReference type="GO" id="GO:0020037">
    <property type="term" value="F:heme binding"/>
    <property type="evidence" value="ECO:0007669"/>
    <property type="project" value="InterPro"/>
</dbReference>
<comment type="caution">
    <text evidence="15">The sequence shown here is derived from an EMBL/GenBank/DDBJ whole genome shotgun (WGS) entry which is preliminary data.</text>
</comment>
<sequence>MSVTSLLSLLAACLSLYLIPGLFRRTRKLPPGPRPLPIVGNLFNAPKSFEWLAYQEWSQKYSSDVVHYEILHTHYIVLNTAKAVTDLLEKRSRIYSDKDEKPIIHLSGWARNWGFMGYGDYWRAHRRLFHQHFHSSVVQVYHPSSTKAARQLLRALHESPEQFWYHVRVMTGSNILRIMYAIDVQAENDPNLALAEEALGVLHKFGSPGAYLVDSFPWLQNIPTWFPGADFKQQAAELKPVVDEMYLRPYRDVKYAFDAGNPKPCVLSDMLLDISKHQNGLDYEVLENVVINTAGTAYAAAADTTTCALLTIVFAMLMHPEVQTTARNELNDVVGLGRLPEMCDQESLPFITAIVKESLRWRPPLPLAVAHKSTEDDEYEGYYIPRGTIVIGNAWAIFYDEERYPDPHTFNPSRFLDSEGKLRQDVPDPIQGFGYGRRICPGRHFVMDVLCLTVASILTVFSIEKPIDESGNVIEPTGDYMSGLVSFPAPFKAAFIPRAGNIDLTALDVGLYLFLFLTVVGAEWKSQPFTKHKR</sequence>
<dbReference type="Proteomes" id="UP000703269">
    <property type="component" value="Unassembled WGS sequence"/>
</dbReference>
<evidence type="ECO:0000313" key="15">
    <source>
        <dbReference type="EMBL" id="GJE98986.1"/>
    </source>
</evidence>
<dbReference type="AlphaFoldDB" id="A0A9P3GQG1"/>